<dbReference type="eggNOG" id="COG2199">
    <property type="taxonomic scope" value="Bacteria"/>
</dbReference>
<dbReference type="HOGENOM" id="CLU_357471_0_0_0"/>
<dbReference type="InterPro" id="IPR013655">
    <property type="entry name" value="PAS_fold_3"/>
</dbReference>
<feature type="transmembrane region" description="Helical" evidence="1">
    <location>
        <begin position="7"/>
        <end position="25"/>
    </location>
</feature>
<dbReference type="PROSITE" id="PS50113">
    <property type="entry name" value="PAC"/>
    <property type="match status" value="3"/>
</dbReference>
<organism evidence="5 6">
    <name type="scientific">Persephonella marina (strain DSM 14350 / EX-H1)</name>
    <dbReference type="NCBI Taxonomy" id="123214"/>
    <lineage>
        <taxon>Bacteria</taxon>
        <taxon>Pseudomonadati</taxon>
        <taxon>Aquificota</taxon>
        <taxon>Aquificia</taxon>
        <taxon>Aquificales</taxon>
        <taxon>Hydrogenothermaceae</taxon>
        <taxon>Persephonella</taxon>
    </lineage>
</organism>
<feature type="domain" description="PAS" evidence="2">
    <location>
        <begin position="128"/>
        <end position="198"/>
    </location>
</feature>
<dbReference type="Gene3D" id="3.30.70.270">
    <property type="match status" value="1"/>
</dbReference>
<feature type="transmembrane region" description="Helical" evidence="1">
    <location>
        <begin position="97"/>
        <end position="117"/>
    </location>
</feature>
<dbReference type="SMART" id="SM00267">
    <property type="entry name" value="GGDEF"/>
    <property type="match status" value="1"/>
</dbReference>
<evidence type="ECO:0000313" key="5">
    <source>
        <dbReference type="EMBL" id="ACO03693.1"/>
    </source>
</evidence>
<dbReference type="NCBIfam" id="TIGR00229">
    <property type="entry name" value="sensory_box"/>
    <property type="match status" value="3"/>
</dbReference>
<evidence type="ECO:0000259" key="4">
    <source>
        <dbReference type="PROSITE" id="PS50887"/>
    </source>
</evidence>
<evidence type="ECO:0000313" key="6">
    <source>
        <dbReference type="Proteomes" id="UP000001366"/>
    </source>
</evidence>
<dbReference type="NCBIfam" id="TIGR00254">
    <property type="entry name" value="GGDEF"/>
    <property type="match status" value="1"/>
</dbReference>
<dbReference type="InterPro" id="IPR000160">
    <property type="entry name" value="GGDEF_dom"/>
</dbReference>
<dbReference type="InterPro" id="IPR000014">
    <property type="entry name" value="PAS"/>
</dbReference>
<dbReference type="GO" id="GO:0003824">
    <property type="term" value="F:catalytic activity"/>
    <property type="evidence" value="ECO:0007669"/>
    <property type="project" value="UniProtKB-ARBA"/>
</dbReference>
<gene>
    <name evidence="5" type="ordered locus">PERMA_1112</name>
</gene>
<evidence type="ECO:0000259" key="2">
    <source>
        <dbReference type="PROSITE" id="PS50112"/>
    </source>
</evidence>
<dbReference type="KEGG" id="pmx:PERMA_1112"/>
<feature type="domain" description="PAC" evidence="3">
    <location>
        <begin position="565"/>
        <end position="617"/>
    </location>
</feature>
<keyword evidence="6" id="KW-1185">Reference proteome</keyword>
<feature type="transmembrane region" description="Helical" evidence="1">
    <location>
        <begin position="31"/>
        <end position="51"/>
    </location>
</feature>
<dbReference type="SMART" id="SM00086">
    <property type="entry name" value="PAC"/>
    <property type="match status" value="4"/>
</dbReference>
<dbReference type="CDD" id="cd00130">
    <property type="entry name" value="PAS"/>
    <property type="match status" value="4"/>
</dbReference>
<dbReference type="InterPro" id="IPR000700">
    <property type="entry name" value="PAS-assoc_C"/>
</dbReference>
<dbReference type="PANTHER" id="PTHR44757">
    <property type="entry name" value="DIGUANYLATE CYCLASE DGCP"/>
    <property type="match status" value="1"/>
</dbReference>
<accession>C0QQF1</accession>
<dbReference type="InterPro" id="IPR035965">
    <property type="entry name" value="PAS-like_dom_sf"/>
</dbReference>
<keyword evidence="1" id="KW-0472">Membrane</keyword>
<dbReference type="Pfam" id="PF00990">
    <property type="entry name" value="GGDEF"/>
    <property type="match status" value="1"/>
</dbReference>
<dbReference type="PROSITE" id="PS50887">
    <property type="entry name" value="GGDEF"/>
    <property type="match status" value="1"/>
</dbReference>
<evidence type="ECO:0000256" key="1">
    <source>
        <dbReference type="SAM" id="Phobius"/>
    </source>
</evidence>
<keyword evidence="1" id="KW-0812">Transmembrane</keyword>
<dbReference type="EMBL" id="CP001230">
    <property type="protein sequence ID" value="ACO03693.1"/>
    <property type="molecule type" value="Genomic_DNA"/>
</dbReference>
<keyword evidence="1" id="KW-1133">Transmembrane helix</keyword>
<dbReference type="Pfam" id="PF13426">
    <property type="entry name" value="PAS_9"/>
    <property type="match status" value="3"/>
</dbReference>
<dbReference type="PaxDb" id="123214-PERMA_1112"/>
<dbReference type="InterPro" id="IPR029787">
    <property type="entry name" value="Nucleotide_cyclase"/>
</dbReference>
<feature type="transmembrane region" description="Helical" evidence="1">
    <location>
        <begin position="63"/>
        <end position="85"/>
    </location>
</feature>
<feature type="domain" description="PAC" evidence="3">
    <location>
        <begin position="317"/>
        <end position="372"/>
    </location>
</feature>
<name>C0QQF1_PERMH</name>
<dbReference type="OrthoDB" id="9805474at2"/>
<feature type="domain" description="PAS" evidence="2">
    <location>
        <begin position="373"/>
        <end position="443"/>
    </location>
</feature>
<feature type="domain" description="PAC" evidence="3">
    <location>
        <begin position="193"/>
        <end position="243"/>
    </location>
</feature>
<evidence type="ECO:0000259" key="3">
    <source>
        <dbReference type="PROSITE" id="PS50113"/>
    </source>
</evidence>
<dbReference type="Proteomes" id="UP000001366">
    <property type="component" value="Chromosome"/>
</dbReference>
<reference evidence="5 6" key="1">
    <citation type="journal article" date="2009" name="J. Bacteriol.">
        <title>Complete and draft genome sequences of six members of the Aquificales.</title>
        <authorList>
            <person name="Reysenbach A.L."/>
            <person name="Hamamura N."/>
            <person name="Podar M."/>
            <person name="Griffiths E."/>
            <person name="Ferreira S."/>
            <person name="Hochstein R."/>
            <person name="Heidelberg J."/>
            <person name="Johnson J."/>
            <person name="Mead D."/>
            <person name="Pohorille A."/>
            <person name="Sarmiento M."/>
            <person name="Schweighofer K."/>
            <person name="Seshadri R."/>
            <person name="Voytek M.A."/>
        </authorList>
    </citation>
    <scope>NUCLEOTIDE SEQUENCE [LARGE SCALE GENOMIC DNA]</scope>
    <source>
        <strain evidence="6">DSM 14350 / EX-H1</strain>
    </source>
</reference>
<protein>
    <submittedName>
        <fullName evidence="5">FOG: EAL domain protein</fullName>
    </submittedName>
</protein>
<feature type="domain" description="PAS" evidence="2">
    <location>
        <begin position="492"/>
        <end position="540"/>
    </location>
</feature>
<proteinExistence type="predicted"/>
<dbReference type="InterPro" id="IPR052155">
    <property type="entry name" value="Biofilm_reg_signaling"/>
</dbReference>
<dbReference type="PANTHER" id="PTHR44757:SF2">
    <property type="entry name" value="BIOFILM ARCHITECTURE MAINTENANCE PROTEIN MBAA"/>
    <property type="match status" value="1"/>
</dbReference>
<dbReference type="Gene3D" id="3.30.450.20">
    <property type="entry name" value="PAS domain"/>
    <property type="match status" value="4"/>
</dbReference>
<dbReference type="InterPro" id="IPR043128">
    <property type="entry name" value="Rev_trsase/Diguanyl_cyclase"/>
</dbReference>
<sequence length="784" mass="91293">MGFVLNSFYIILLSICAFIFQKYIFPVKITIDLSFFSEVIIYSLIVVGLIFTEKLKSESKIYIPLFIGLSTLLIAQTEVISHYIYQQPYYLYIAGEIGLRLIGIIFVLSGFITGVKFKEETEKKLKEQAERYLSVLEKGNDIIVIIQNGIIKYVNKKIKDILGYDPEEVIGMHYMNFVPSEYHEKLTSSDLTRKFEIELITKNKNRIAVEVSASEAEFDNRSSNIWIIRDITERKEKENLLKETMEMLAVSQKLARLGNWQWFVDSNRFWLSKEACEIICGENKEFNGFIKEFYNFVHPEDKPLLITKRKEILEKGKPYEFVYRVRPGENRPEIVIREITKVLRDENGNITRVIGIIQDVTNQTKTYQKIIENEEKYRNLFDNSNDAIIIHDLSGTIIDSNRKSVEIFGYNRIDLALINVQDLYLEDELLKYKWAVNKLLDDRFVKYETVLRSKLGRTFPAEISSSLFEIRGKKYIQDIIRDITDRKRSEHELKLASMVFEYTLEGILILDREGNVLRVNKTFADITDYTEDEVLNHNVLNLPPFKTNENFMKQIWKEVKIKGEWQGEFWGKRKNGESFPMWFTFISARGNRGQVINYILIITDITNRKIEEKKLKKLAFYDGLTGLPNRLLFYNRLQHTLLRARRNREYVAVMFLDLDGFKQVNDTYGHDIGDELLKEVGKRLQHTVRKIDTVARLAGDEFTVIIENLNSPENVNVIAKKILNSFKEPFVINGNKINVGTSIGIAVFPLDGTDADTLIKNADMAMYLAKKSGKNRYVVYTKSD</sequence>
<dbReference type="SUPFAM" id="SSF55785">
    <property type="entry name" value="PYP-like sensor domain (PAS domain)"/>
    <property type="match status" value="4"/>
</dbReference>
<dbReference type="Pfam" id="PF08447">
    <property type="entry name" value="PAS_3"/>
    <property type="match status" value="1"/>
</dbReference>
<dbReference type="AlphaFoldDB" id="C0QQF1"/>
<dbReference type="SUPFAM" id="SSF55073">
    <property type="entry name" value="Nucleotide cyclase"/>
    <property type="match status" value="1"/>
</dbReference>
<dbReference type="CDD" id="cd01949">
    <property type="entry name" value="GGDEF"/>
    <property type="match status" value="1"/>
</dbReference>
<feature type="domain" description="GGDEF" evidence="4">
    <location>
        <begin position="649"/>
        <end position="782"/>
    </location>
</feature>
<dbReference type="InterPro" id="IPR001610">
    <property type="entry name" value="PAC"/>
</dbReference>
<dbReference type="PROSITE" id="PS50112">
    <property type="entry name" value="PAS"/>
    <property type="match status" value="3"/>
</dbReference>
<dbReference type="SMART" id="SM00091">
    <property type="entry name" value="PAS"/>
    <property type="match status" value="3"/>
</dbReference>
<dbReference type="STRING" id="123214.PERMA_1112"/>
<dbReference type="FunFam" id="3.30.70.270:FF:000001">
    <property type="entry name" value="Diguanylate cyclase domain protein"/>
    <property type="match status" value="1"/>
</dbReference>